<feature type="active site" evidence="11">
    <location>
        <position position="266"/>
    </location>
</feature>
<keyword evidence="6 13" id="KW-1015">Disulfide bond</keyword>
<evidence type="ECO:0000256" key="5">
    <source>
        <dbReference type="ARBA" id="ARBA00022801"/>
    </source>
</evidence>
<reference evidence="16" key="1">
    <citation type="journal article" date="2023" name="Mol. Phylogenet. Evol.">
        <title>Genome-scale phylogeny and comparative genomics of the fungal order Sordariales.</title>
        <authorList>
            <person name="Hensen N."/>
            <person name="Bonometti L."/>
            <person name="Westerberg I."/>
            <person name="Brannstrom I.O."/>
            <person name="Guillou S."/>
            <person name="Cros-Aarteil S."/>
            <person name="Calhoun S."/>
            <person name="Haridas S."/>
            <person name="Kuo A."/>
            <person name="Mondo S."/>
            <person name="Pangilinan J."/>
            <person name="Riley R."/>
            <person name="LaButti K."/>
            <person name="Andreopoulos B."/>
            <person name="Lipzen A."/>
            <person name="Chen C."/>
            <person name="Yan M."/>
            <person name="Daum C."/>
            <person name="Ng V."/>
            <person name="Clum A."/>
            <person name="Steindorff A."/>
            <person name="Ohm R.A."/>
            <person name="Martin F."/>
            <person name="Silar P."/>
            <person name="Natvig D.O."/>
            <person name="Lalanne C."/>
            <person name="Gautier V."/>
            <person name="Ament-Velasquez S.L."/>
            <person name="Kruys A."/>
            <person name="Hutchinson M.I."/>
            <person name="Powell A.J."/>
            <person name="Barry K."/>
            <person name="Miller A.N."/>
            <person name="Grigoriev I.V."/>
            <person name="Debuchy R."/>
            <person name="Gladieux P."/>
            <person name="Hiltunen Thoren M."/>
            <person name="Johannesson H."/>
        </authorList>
    </citation>
    <scope>NUCLEOTIDE SEQUENCE</scope>
    <source>
        <strain evidence="16">CBS 314.62</strain>
    </source>
</reference>
<dbReference type="GO" id="GO:0004571">
    <property type="term" value="F:mannosyl-oligosaccharide 1,2-alpha-mannosidase activity"/>
    <property type="evidence" value="ECO:0007669"/>
    <property type="project" value="UniProtKB-EC"/>
</dbReference>
<dbReference type="InterPro" id="IPR001382">
    <property type="entry name" value="Glyco_hydro_47"/>
</dbReference>
<evidence type="ECO:0000256" key="15">
    <source>
        <dbReference type="SAM" id="SignalP"/>
    </source>
</evidence>
<dbReference type="InterPro" id="IPR050749">
    <property type="entry name" value="Glycosyl_Hydrolase_47"/>
</dbReference>
<gene>
    <name evidence="16" type="ORF">B0T22DRAFT_495849</name>
</gene>
<dbReference type="PRINTS" id="PR00747">
    <property type="entry name" value="GLYHDRLASE47"/>
</dbReference>
<dbReference type="GO" id="GO:0036503">
    <property type="term" value="P:ERAD pathway"/>
    <property type="evidence" value="ECO:0007669"/>
    <property type="project" value="UniProtKB-ARBA"/>
</dbReference>
<dbReference type="PANTHER" id="PTHR11742:SF101">
    <property type="entry name" value="MANNOSYL-OLIGOSACCHARIDE ALPHA-1,2-MANNOSIDASE 1B"/>
    <property type="match status" value="1"/>
</dbReference>
<dbReference type="PANTHER" id="PTHR11742">
    <property type="entry name" value="MANNOSYL-OLIGOSACCHARIDE ALPHA-1,2-MANNOSIDASE-RELATED"/>
    <property type="match status" value="1"/>
</dbReference>
<evidence type="ECO:0000256" key="12">
    <source>
        <dbReference type="PIRSR" id="PIRSR601382-2"/>
    </source>
</evidence>
<dbReference type="GO" id="GO:0005975">
    <property type="term" value="P:carbohydrate metabolic process"/>
    <property type="evidence" value="ECO:0007669"/>
    <property type="project" value="InterPro"/>
</dbReference>
<dbReference type="GO" id="GO:0016020">
    <property type="term" value="C:membrane"/>
    <property type="evidence" value="ECO:0007669"/>
    <property type="project" value="InterPro"/>
</dbReference>
<keyword evidence="8 14" id="KW-0326">Glycosidase</keyword>
<evidence type="ECO:0000256" key="9">
    <source>
        <dbReference type="ARBA" id="ARBA00047669"/>
    </source>
</evidence>
<comment type="similarity">
    <text evidence="3 14">Belongs to the glycosyl hydrolase 47 family.</text>
</comment>
<feature type="signal peptide" evidence="15">
    <location>
        <begin position="1"/>
        <end position="20"/>
    </location>
</feature>
<evidence type="ECO:0000313" key="16">
    <source>
        <dbReference type="EMBL" id="KAK3692834.1"/>
    </source>
</evidence>
<comment type="caution">
    <text evidence="16">The sequence shown here is derived from an EMBL/GenBank/DDBJ whole genome shotgun (WGS) entry which is preliminary data.</text>
</comment>
<evidence type="ECO:0000256" key="7">
    <source>
        <dbReference type="ARBA" id="ARBA00023180"/>
    </source>
</evidence>
<evidence type="ECO:0000256" key="6">
    <source>
        <dbReference type="ARBA" id="ARBA00023157"/>
    </source>
</evidence>
<evidence type="ECO:0000256" key="1">
    <source>
        <dbReference type="ARBA" id="ARBA00001913"/>
    </source>
</evidence>
<keyword evidence="12" id="KW-0106">Calcium</keyword>
<keyword evidence="4 15" id="KW-0732">Signal</keyword>
<comment type="pathway">
    <text evidence="2">Protein modification; protein glycosylation.</text>
</comment>
<feature type="binding site" evidence="12">
    <location>
        <position position="510"/>
    </location>
    <ligand>
        <name>Ca(2+)</name>
        <dbReference type="ChEBI" id="CHEBI:29108"/>
    </ligand>
</feature>
<feature type="active site" evidence="11">
    <location>
        <position position="418"/>
    </location>
</feature>
<dbReference type="SUPFAM" id="SSF48225">
    <property type="entry name" value="Seven-hairpin glycosidases"/>
    <property type="match status" value="1"/>
</dbReference>
<dbReference type="EC" id="3.2.1.-" evidence="14"/>
<reference evidence="16" key="2">
    <citation type="submission" date="2023-06" db="EMBL/GenBank/DDBJ databases">
        <authorList>
            <consortium name="Lawrence Berkeley National Laboratory"/>
            <person name="Haridas S."/>
            <person name="Hensen N."/>
            <person name="Bonometti L."/>
            <person name="Westerberg I."/>
            <person name="Brannstrom I.O."/>
            <person name="Guillou S."/>
            <person name="Cros-Aarteil S."/>
            <person name="Calhoun S."/>
            <person name="Kuo A."/>
            <person name="Mondo S."/>
            <person name="Pangilinan J."/>
            <person name="Riley R."/>
            <person name="Labutti K."/>
            <person name="Andreopoulos B."/>
            <person name="Lipzen A."/>
            <person name="Chen C."/>
            <person name="Yanf M."/>
            <person name="Daum C."/>
            <person name="Ng V."/>
            <person name="Clum A."/>
            <person name="Steindorff A."/>
            <person name="Ohm R."/>
            <person name="Martin F."/>
            <person name="Silar P."/>
            <person name="Natvig D."/>
            <person name="Lalanne C."/>
            <person name="Gautier V."/>
            <person name="Ament-Velasquez S.L."/>
            <person name="Kruys A."/>
            <person name="Hutchinson M.I."/>
            <person name="Powell A.J."/>
            <person name="Barry K."/>
            <person name="Miller A.N."/>
            <person name="Grigoriev I.V."/>
            <person name="Debuchy R."/>
            <person name="Gladieux P."/>
            <person name="Thoren M.H."/>
            <person name="Johannesson H."/>
        </authorList>
    </citation>
    <scope>NUCLEOTIDE SEQUENCE</scope>
    <source>
        <strain evidence="16">CBS 314.62</strain>
    </source>
</reference>
<evidence type="ECO:0000256" key="4">
    <source>
        <dbReference type="ARBA" id="ARBA00022729"/>
    </source>
</evidence>
<comment type="cofactor">
    <cofactor evidence="1 12">
        <name>Ca(2+)</name>
        <dbReference type="ChEBI" id="CHEBI:29108"/>
    </cofactor>
</comment>
<proteinExistence type="inferred from homology"/>
<organism evidence="16 17">
    <name type="scientific">Podospora appendiculata</name>
    <dbReference type="NCBI Taxonomy" id="314037"/>
    <lineage>
        <taxon>Eukaryota</taxon>
        <taxon>Fungi</taxon>
        <taxon>Dikarya</taxon>
        <taxon>Ascomycota</taxon>
        <taxon>Pezizomycotina</taxon>
        <taxon>Sordariomycetes</taxon>
        <taxon>Sordariomycetidae</taxon>
        <taxon>Sordariales</taxon>
        <taxon>Podosporaceae</taxon>
        <taxon>Podospora</taxon>
    </lineage>
</organism>
<dbReference type="Pfam" id="PF01532">
    <property type="entry name" value="Glyco_hydro_47"/>
    <property type="match status" value="1"/>
</dbReference>
<evidence type="ECO:0000256" key="3">
    <source>
        <dbReference type="ARBA" id="ARBA00007658"/>
    </source>
</evidence>
<evidence type="ECO:0000256" key="11">
    <source>
        <dbReference type="PIRSR" id="PIRSR601382-1"/>
    </source>
</evidence>
<dbReference type="EMBL" id="JAULSO010000001">
    <property type="protein sequence ID" value="KAK3692834.1"/>
    <property type="molecule type" value="Genomic_DNA"/>
</dbReference>
<dbReference type="FunFam" id="1.50.10.10:FF:000047">
    <property type="entry name" value="Mannosyl-oligosaccharide alpha-1,2-mannosidase"/>
    <property type="match status" value="1"/>
</dbReference>
<keyword evidence="17" id="KW-1185">Reference proteome</keyword>
<comment type="catalytic activity">
    <reaction evidence="9">
        <text>N(4)-(alpha-D-Man-(1-&gt;2)-alpha-D-Man-(1-&gt;2)-alpha-D-Man-(1-&gt;3)-[alpha-D-Man-(1-&gt;3)-[alpha-D-Man-(1-&gt;2)-alpha-D-Man-(1-&gt;6)]-alpha-D-Man-(1-&gt;6)]-beta-D-Man-(1-&gt;4)-beta-D-GlcNAc-(1-&gt;4)-beta-D-GlcNAc)-L-asparaginyl-[protein] (N-glucan mannose isomer 8A1,2,3B1,3) + 3 H2O = N(4)-(alpha-D-Man-(1-&gt;3)-[alpha-D-Man-(1-&gt;3)-[alpha-D-Man-(1-&gt;6)]-alpha-D-Man-(1-&gt;6)]-beta-D-Man-(1-&gt;4)-beta-D-GlcNAc-(1-&gt;4)-beta-D-GlcNAc)-L-asparaginyl-[protein] (N-glucan mannose isomer 5A1,2) + 3 beta-D-mannose</text>
        <dbReference type="Rhea" id="RHEA:56028"/>
        <dbReference type="Rhea" id="RHEA-COMP:14358"/>
        <dbReference type="Rhea" id="RHEA-COMP:14367"/>
        <dbReference type="ChEBI" id="CHEBI:15377"/>
        <dbReference type="ChEBI" id="CHEBI:28563"/>
        <dbReference type="ChEBI" id="CHEBI:59087"/>
        <dbReference type="ChEBI" id="CHEBI:60628"/>
        <dbReference type="EC" id="3.2.1.113"/>
    </reaction>
</comment>
<keyword evidence="5 14" id="KW-0378">Hydrolase</keyword>
<accession>A0AAE0XG59</accession>
<feature type="active site" description="Proton donor" evidence="11">
    <location>
        <position position="374"/>
    </location>
</feature>
<sequence length="525" mass="58106">MYFSGACVVALLGFAGHAKATPPPRSAYAPKYVANAGRANAVKQAFQISWDGYYKYAFPHDSLRPVTNTYSDDRNGWGASAIDAFSTALVMGDWPVVEKILNFVPTIDFSNTTTDVSLFETTIRYLGGMLSAYDLLTGPLNGTQKLNTTNVKNVLKQANRLADNLKVAFTTETGIPDNTVRFSPPRKAGSTNNGIATIGTLILEWQRLSDLTGNTAYGLLAQKGESYLLDPKPKLGEPFPGLLGTNVDIATGRFLDGSGGWGGGDDSFYEYLIKMYLYDPVRFAKYKDRWVVAVESSIKYLASNPTTRPDLTYLAMYQNRTLQFTSEHLACFSGGNFILGGLTLDEPRYVKFGLKLVDACRNTYVSTATGIGPEVFQWRDNRTPLNASNNAGPPLNQSSFYNVSGFWSTVPSYVLRPEVIESIYYAYRATGDPKYQEWAWEAFLAVNKTCAVGSGYSSIRDVTKKDGGGFSNFQESFWFAEVLKYSYLIHAEDAPWQVKADHSNQFVYNTECHPIRIASGFEKTK</sequence>
<evidence type="ECO:0000313" key="17">
    <source>
        <dbReference type="Proteomes" id="UP001270362"/>
    </source>
</evidence>
<dbReference type="InterPro" id="IPR012341">
    <property type="entry name" value="6hp_glycosidase-like_sf"/>
</dbReference>
<keyword evidence="12" id="KW-0479">Metal-binding</keyword>
<evidence type="ECO:0000256" key="13">
    <source>
        <dbReference type="PIRSR" id="PIRSR601382-3"/>
    </source>
</evidence>
<comment type="catalytic activity">
    <reaction evidence="10">
        <text>N(4)-(alpha-D-Man-(1-&gt;2)-alpha-D-Man-(1-&gt;2)-alpha-D-Man-(1-&gt;3)-[alpha-D-Man-(1-&gt;2)-alpha-D-Man-(1-&gt;3)-[alpha-D-Man-(1-&gt;2)-alpha-D-Man-(1-&gt;6)]-alpha-D-Man-(1-&gt;6)]-beta-D-Man-(1-&gt;4)-beta-D-GlcNAc-(1-&gt;4)-beta-D-GlcNAc)-L-asparaginyl-[protein] (N-glucan mannose isomer 9A1,2,3B1,2,3) + 4 H2O = N(4)-(alpha-D-Man-(1-&gt;3)-[alpha-D-Man-(1-&gt;3)-[alpha-D-Man-(1-&gt;6)]-alpha-D-Man-(1-&gt;6)]-beta-D-Man-(1-&gt;4)-beta-D-GlcNAc-(1-&gt;4)-beta-D-GlcNAc)-L-asparaginyl-[protein] (N-glucan mannose isomer 5A1,2) + 4 beta-D-mannose</text>
        <dbReference type="Rhea" id="RHEA:56008"/>
        <dbReference type="Rhea" id="RHEA-COMP:14356"/>
        <dbReference type="Rhea" id="RHEA-COMP:14367"/>
        <dbReference type="ChEBI" id="CHEBI:15377"/>
        <dbReference type="ChEBI" id="CHEBI:28563"/>
        <dbReference type="ChEBI" id="CHEBI:59087"/>
        <dbReference type="ChEBI" id="CHEBI:139493"/>
        <dbReference type="EC" id="3.2.1.113"/>
    </reaction>
</comment>
<dbReference type="Gene3D" id="1.50.10.10">
    <property type="match status" value="1"/>
</dbReference>
<protein>
    <recommendedName>
        <fullName evidence="14">alpha-1,2-Mannosidase</fullName>
        <ecNumber evidence="14">3.2.1.-</ecNumber>
    </recommendedName>
</protein>
<dbReference type="Proteomes" id="UP001270362">
    <property type="component" value="Unassembled WGS sequence"/>
</dbReference>
<dbReference type="InterPro" id="IPR036026">
    <property type="entry name" value="Seven-hairpin_glycosidases"/>
</dbReference>
<feature type="disulfide bond" evidence="13">
    <location>
        <begin position="331"/>
        <end position="360"/>
    </location>
</feature>
<feature type="active site" description="Proton donor" evidence="11">
    <location>
        <position position="120"/>
    </location>
</feature>
<evidence type="ECO:0000256" key="8">
    <source>
        <dbReference type="ARBA" id="ARBA00023295"/>
    </source>
</evidence>
<dbReference type="AlphaFoldDB" id="A0AAE0XG59"/>
<evidence type="ECO:0000256" key="2">
    <source>
        <dbReference type="ARBA" id="ARBA00004922"/>
    </source>
</evidence>
<evidence type="ECO:0000256" key="14">
    <source>
        <dbReference type="RuleBase" id="RU361193"/>
    </source>
</evidence>
<evidence type="ECO:0000256" key="10">
    <source>
        <dbReference type="ARBA" id="ARBA00048605"/>
    </source>
</evidence>
<name>A0AAE0XG59_9PEZI</name>
<dbReference type="GO" id="GO:0005509">
    <property type="term" value="F:calcium ion binding"/>
    <property type="evidence" value="ECO:0007669"/>
    <property type="project" value="InterPro"/>
</dbReference>
<feature type="chain" id="PRO_5042211349" description="alpha-1,2-Mannosidase" evidence="15">
    <location>
        <begin position="21"/>
        <end position="525"/>
    </location>
</feature>
<dbReference type="GO" id="GO:0005783">
    <property type="term" value="C:endoplasmic reticulum"/>
    <property type="evidence" value="ECO:0007669"/>
    <property type="project" value="TreeGrafter"/>
</dbReference>
<keyword evidence="7" id="KW-0325">Glycoprotein</keyword>